<organism evidence="1 2">
    <name type="scientific">Neisseria subflava NJ9703</name>
    <dbReference type="NCBI Taxonomy" id="546268"/>
    <lineage>
        <taxon>Bacteria</taxon>
        <taxon>Pseudomonadati</taxon>
        <taxon>Pseudomonadota</taxon>
        <taxon>Betaproteobacteria</taxon>
        <taxon>Neisseriales</taxon>
        <taxon>Neisseriaceae</taxon>
        <taxon>Neisseria</taxon>
    </lineage>
</organism>
<proteinExistence type="predicted"/>
<sequence>MGIKDFESFSDLKIRFSFGMNEVVFEIDVIIRAIVLIYTLFF</sequence>
<accession>A0A9W5ISJ6</accession>
<dbReference type="Proteomes" id="UP000004621">
    <property type="component" value="Unassembled WGS sequence"/>
</dbReference>
<dbReference type="AlphaFoldDB" id="A0A9W5ISJ6"/>
<reference evidence="1 2" key="1">
    <citation type="submission" date="2010-01" db="EMBL/GenBank/DDBJ databases">
        <authorList>
            <person name="Weinstock G."/>
            <person name="Sodergren E."/>
            <person name="Clifton S."/>
            <person name="Fulton L."/>
            <person name="Fulton B."/>
            <person name="Courtney L."/>
            <person name="Fronick C."/>
            <person name="Harrison M."/>
            <person name="Strong C."/>
            <person name="Farmer C."/>
            <person name="Delahaunty K."/>
            <person name="Markovic C."/>
            <person name="Hall O."/>
            <person name="Minx P."/>
            <person name="Tomlinson C."/>
            <person name="Mitreva M."/>
            <person name="Nelson J."/>
            <person name="Hou S."/>
            <person name="Wollam A."/>
            <person name="Pepin K.H."/>
            <person name="Johnson M."/>
            <person name="Bhonagiri V."/>
            <person name="Nash W.E."/>
            <person name="Warren W."/>
            <person name="Chinwalla A."/>
            <person name="Mardis E.R."/>
            <person name="Wilson R.K."/>
        </authorList>
    </citation>
    <scope>NUCLEOTIDE SEQUENCE [LARGE SCALE GENOMIC DNA]</scope>
    <source>
        <strain evidence="1 2">NJ9703</strain>
    </source>
</reference>
<dbReference type="EMBL" id="ACEO02000001">
    <property type="protein sequence ID" value="EFC53027.1"/>
    <property type="molecule type" value="Genomic_DNA"/>
</dbReference>
<gene>
    <name evidence="1" type="ORF">NEISUBOT_03022</name>
</gene>
<name>A0A9W5ISJ6_NEISU</name>
<evidence type="ECO:0000313" key="2">
    <source>
        <dbReference type="Proteomes" id="UP000004621"/>
    </source>
</evidence>
<comment type="caution">
    <text evidence="1">The sequence shown here is derived from an EMBL/GenBank/DDBJ whole genome shotgun (WGS) entry which is preliminary data.</text>
</comment>
<protein>
    <submittedName>
        <fullName evidence="1">Uncharacterized protein</fullName>
    </submittedName>
</protein>
<evidence type="ECO:0000313" key="1">
    <source>
        <dbReference type="EMBL" id="EFC53027.1"/>
    </source>
</evidence>